<dbReference type="Pfam" id="PF14238">
    <property type="entry name" value="DUF4340"/>
    <property type="match status" value="1"/>
</dbReference>
<accession>A0A9D1GSH9</accession>
<organism evidence="3 4">
    <name type="scientific">Candidatus Faeciplasma pullistercoris</name>
    <dbReference type="NCBI Taxonomy" id="2840800"/>
    <lineage>
        <taxon>Bacteria</taxon>
        <taxon>Bacillati</taxon>
        <taxon>Bacillota</taxon>
        <taxon>Clostridia</taxon>
        <taxon>Eubacteriales</taxon>
        <taxon>Oscillospiraceae</taxon>
        <taxon>Oscillospiraceae incertae sedis</taxon>
        <taxon>Candidatus Faeciplasma</taxon>
    </lineage>
</organism>
<sequence>MNTKTRNLLFVAIFVVCMLAVALLLIFTQPGNEDEDEESQTTVDTTIALFDGRSEDVASINVKNESGEFTISQDAKGFHIDELDGLDQNETTLKAIANIATSMKAQTLAEEDAEDLSKYGLEEGEEVATSVVNLKDGSSYTIHYGIDAPDGLSKYIRIDDSRDVYVVLTNSAGYFYSPKESYISLIVQQGIASESVAPTIDHMVITRKDLDYDIEFIDDSKKYSADEVSMASSQVMISPVYAYLDIVNSNSIIYGLWGLTAVEAVKAFPTEEDMEEYGLADPFCSVVINAELQTYDLKIGNVESYVLDEDGNETTEPAYFYGYYEGVDVIFLFSSESVPWATFQPIDILSSLVTSNYVMRLDYIDVQLHNTEDINYYFDVTGDLDAGELSVTLDGEPKDTEDFKLMYQFMLKCPIDDICLEDPPADAKLLARIEYVLDGGGGDVVEYYDGGANTVIIKLNGTTSFSQPKSYLDVLESNLALFASGASGEELQMIW</sequence>
<keyword evidence="1" id="KW-1133">Transmembrane helix</keyword>
<reference evidence="3" key="2">
    <citation type="journal article" date="2021" name="PeerJ">
        <title>Extensive microbial diversity within the chicken gut microbiome revealed by metagenomics and culture.</title>
        <authorList>
            <person name="Gilroy R."/>
            <person name="Ravi A."/>
            <person name="Getino M."/>
            <person name="Pursley I."/>
            <person name="Horton D.L."/>
            <person name="Alikhan N.F."/>
            <person name="Baker D."/>
            <person name="Gharbi K."/>
            <person name="Hall N."/>
            <person name="Watson M."/>
            <person name="Adriaenssens E.M."/>
            <person name="Foster-Nyarko E."/>
            <person name="Jarju S."/>
            <person name="Secka A."/>
            <person name="Antonio M."/>
            <person name="Oren A."/>
            <person name="Chaudhuri R.R."/>
            <person name="La Ragione R."/>
            <person name="Hildebrand F."/>
            <person name="Pallen M.J."/>
        </authorList>
    </citation>
    <scope>NUCLEOTIDE SEQUENCE</scope>
    <source>
        <strain evidence="3">CHK33-4379</strain>
    </source>
</reference>
<comment type="caution">
    <text evidence="3">The sequence shown here is derived from an EMBL/GenBank/DDBJ whole genome shotgun (WGS) entry which is preliminary data.</text>
</comment>
<evidence type="ECO:0000313" key="4">
    <source>
        <dbReference type="Proteomes" id="UP000824136"/>
    </source>
</evidence>
<protein>
    <submittedName>
        <fullName evidence="3">DUF4340 domain-containing protein</fullName>
    </submittedName>
</protein>
<dbReference type="Proteomes" id="UP000824136">
    <property type="component" value="Unassembled WGS sequence"/>
</dbReference>
<gene>
    <name evidence="3" type="ORF">IAC39_00930</name>
</gene>
<keyword evidence="1" id="KW-0812">Transmembrane</keyword>
<dbReference type="InterPro" id="IPR025641">
    <property type="entry name" value="DUF4340"/>
</dbReference>
<evidence type="ECO:0000256" key="1">
    <source>
        <dbReference type="SAM" id="Phobius"/>
    </source>
</evidence>
<reference evidence="3" key="1">
    <citation type="submission" date="2020-10" db="EMBL/GenBank/DDBJ databases">
        <authorList>
            <person name="Gilroy R."/>
        </authorList>
    </citation>
    <scope>NUCLEOTIDE SEQUENCE</scope>
    <source>
        <strain evidence="3">CHK33-4379</strain>
    </source>
</reference>
<name>A0A9D1GSH9_9FIRM</name>
<feature type="domain" description="DUF4340" evidence="2">
    <location>
        <begin position="81"/>
        <end position="171"/>
    </location>
</feature>
<dbReference type="AlphaFoldDB" id="A0A9D1GSH9"/>
<evidence type="ECO:0000259" key="2">
    <source>
        <dbReference type="Pfam" id="PF14238"/>
    </source>
</evidence>
<evidence type="ECO:0000313" key="3">
    <source>
        <dbReference type="EMBL" id="HIT58279.1"/>
    </source>
</evidence>
<proteinExistence type="predicted"/>
<keyword evidence="1" id="KW-0472">Membrane</keyword>
<feature type="transmembrane region" description="Helical" evidence="1">
    <location>
        <begin position="7"/>
        <end position="27"/>
    </location>
</feature>
<dbReference type="EMBL" id="DVLL01000005">
    <property type="protein sequence ID" value="HIT58279.1"/>
    <property type="molecule type" value="Genomic_DNA"/>
</dbReference>